<evidence type="ECO:0000313" key="4">
    <source>
        <dbReference type="Proteomes" id="UP000029665"/>
    </source>
</evidence>
<protein>
    <recommendedName>
        <fullName evidence="5">RNase H type-1 domain-containing protein</fullName>
    </recommendedName>
</protein>
<dbReference type="Proteomes" id="UP000029665">
    <property type="component" value="Unassembled WGS sequence"/>
</dbReference>
<dbReference type="GO" id="GO:0003676">
    <property type="term" value="F:nucleic acid binding"/>
    <property type="evidence" value="ECO:0007669"/>
    <property type="project" value="InterPro"/>
</dbReference>
<evidence type="ECO:0000259" key="1">
    <source>
        <dbReference type="PROSITE" id="PS50878"/>
    </source>
</evidence>
<dbReference type="CDD" id="cd01650">
    <property type="entry name" value="RT_nLTR_like"/>
    <property type="match status" value="1"/>
</dbReference>
<dbReference type="AlphaFoldDB" id="A0A060SM79"/>
<gene>
    <name evidence="3" type="ORF">BN946_scf185013.g163</name>
</gene>
<sequence length="1124" mass="126163">MALPPGIPTLEHMRTKNLTRPDNVFCTKGVRDRLRSCLVRPELRPLHTDHFPIHTEFDVPTAAAPPRPRRDFRQVDWLAFDQSLASRIATRVPLRVIETTQEFDRTLGALMDDLQATIEEHVPLTADTPYTKRWWSKELTSMRKEKERLARISHRNRQDSKHPSHAEYRRFRNRYADAIRAAKRDHWQAWIDSVDGKTIWEANRFLRRGPTDGGSARIPPIRATDADGRPCVLNSNADKGAEFHRTFFLSPSMEAVPLGPFPQPRFAFRPITDEQVRQAIRGLRSFKAAGPDAIPNEVYKHCADTLTPVLAPLFRATFALHYYPEAWKVSDTVVLQKPGKSDYTVAKSWRPIALLSCMSKILSRCVADTLVYEAEHLSLLADMQFGGRLGRTTADSLHLVTKTVKDAWRRGHVASIVFLDIKSAFPAASPERLFYNLRMRGVPAEYVEWLRVKLTGRRTRLRFDDYTSDLFDIESGIDQGCPLSVILYAFYNSDLIDSADTSDGELAVGSMDDVALVVTGKTFDICHDKIRRFMDRDGGALAWSTTHNSSFSLDKFGLLNCKAQPKRIGLGPVLRLTDGTTVDPVDHHRLLGVLIDQGLRFHQHVAAAYAKGSTWVALLRRLANTRFGLSLAVVRRLYLSVAVPSFLYAADVFLTPARKLRGHTRTHGSVGSLRRLAMIQRQALLIMTGALRSAPTDSLEAHAKVLPFDLLVDRICHRAAVRLCALPSSHPLAPHVLRAGKRLVRAHRSSLHEVLDAYRSHLDYRHTETIRPTRLSPSWRPRHKVHMLDDREAAKDDDPRWRQRGQWAVYTDGSDCDGGVGASAVLYPPGRATPRRLHLHLGPSTRHTVYEAELVGILLGMELIKRERRCTGRVSIALDNKAAIQASTLRTSGPGRYLTDLFHEQLNKLIVARPQLRLTLRWVPGHCGVAGNEAADEAAKEAAGGQSSPLAELPRALRKPLPLSVSKARQTFKAALERRAKERWQTSVRGTRMAEIDPNLPSKQFDELICSLPRRHANLLLQLRIGHVPLQAYFARIGKAASATCPTCGEGPETVQHYLLLCPTYALHRAVHFVSLGFSGRNLATLLRNEDALRPLFAYVNATGRLRRVFGELADLPTQGVDHG</sequence>
<dbReference type="PROSITE" id="PS50878">
    <property type="entry name" value="RT_POL"/>
    <property type="match status" value="1"/>
</dbReference>
<dbReference type="InterPro" id="IPR036397">
    <property type="entry name" value="RNaseH_sf"/>
</dbReference>
<accession>A0A060SM79</accession>
<proteinExistence type="predicted"/>
<dbReference type="OrthoDB" id="3044497at2759"/>
<feature type="domain" description="RNase H type-1" evidence="2">
    <location>
        <begin position="803"/>
        <end position="944"/>
    </location>
</feature>
<dbReference type="HOGENOM" id="CLU_000680_23_3_1"/>
<feature type="domain" description="Reverse transcriptase" evidence="1">
    <location>
        <begin position="316"/>
        <end position="574"/>
    </location>
</feature>
<comment type="caution">
    <text evidence="3">The sequence shown here is derived from an EMBL/GenBank/DDBJ whole genome shotgun (WGS) entry which is preliminary data.</text>
</comment>
<dbReference type="PROSITE" id="PS50879">
    <property type="entry name" value="RNASE_H_1"/>
    <property type="match status" value="1"/>
</dbReference>
<dbReference type="InterPro" id="IPR012337">
    <property type="entry name" value="RNaseH-like_sf"/>
</dbReference>
<dbReference type="EMBL" id="CCBP010000121">
    <property type="protein sequence ID" value="CDO73528.1"/>
    <property type="molecule type" value="Genomic_DNA"/>
</dbReference>
<name>A0A060SM79_PYCCI</name>
<keyword evidence="4" id="KW-1185">Reference proteome</keyword>
<dbReference type="SUPFAM" id="SSF56672">
    <property type="entry name" value="DNA/RNA polymerases"/>
    <property type="match status" value="1"/>
</dbReference>
<dbReference type="InterPro" id="IPR002156">
    <property type="entry name" value="RNaseH_domain"/>
</dbReference>
<dbReference type="SUPFAM" id="SSF53098">
    <property type="entry name" value="Ribonuclease H-like"/>
    <property type="match status" value="1"/>
</dbReference>
<reference evidence="3" key="1">
    <citation type="submission" date="2014-01" db="EMBL/GenBank/DDBJ databases">
        <title>The genome of the white-rot fungus Pycnoporus cinnabarinus: a basidiomycete model with a versatile arsenal for lignocellulosic biomass breakdown.</title>
        <authorList>
            <person name="Levasseur A."/>
            <person name="Lomascolo A."/>
            <person name="Ruiz-Duenas F.J."/>
            <person name="Uzan E."/>
            <person name="Piumi F."/>
            <person name="Kues U."/>
            <person name="Ram A.F.J."/>
            <person name="Murat C."/>
            <person name="Haon M."/>
            <person name="Benoit I."/>
            <person name="Arfi Y."/>
            <person name="Chevret D."/>
            <person name="Drula E."/>
            <person name="Kwon M.J."/>
            <person name="Gouret P."/>
            <person name="Lesage-Meessen L."/>
            <person name="Lombard V."/>
            <person name="Mariette J."/>
            <person name="Noirot C."/>
            <person name="Park J."/>
            <person name="Patyshakuliyeva A."/>
            <person name="Wieneger R.A.B."/>
            <person name="Wosten H.A.B."/>
            <person name="Martin F."/>
            <person name="Coutinho P.M."/>
            <person name="de Vries R."/>
            <person name="Martinez A.T."/>
            <person name="Klopp C."/>
            <person name="Pontarotti P."/>
            <person name="Henrissat B."/>
            <person name="Record E."/>
        </authorList>
    </citation>
    <scope>NUCLEOTIDE SEQUENCE [LARGE SCALE GENOMIC DNA]</scope>
    <source>
        <strain evidence="3">BRFM137</strain>
    </source>
</reference>
<dbReference type="Pfam" id="PF00078">
    <property type="entry name" value="RVT_1"/>
    <property type="match status" value="1"/>
</dbReference>
<dbReference type="InterPro" id="IPR043502">
    <property type="entry name" value="DNA/RNA_pol_sf"/>
</dbReference>
<evidence type="ECO:0008006" key="5">
    <source>
        <dbReference type="Google" id="ProtNLM"/>
    </source>
</evidence>
<organism evidence="3 4">
    <name type="scientific">Pycnoporus cinnabarinus</name>
    <name type="common">Cinnabar-red polypore</name>
    <name type="synonym">Trametes cinnabarina</name>
    <dbReference type="NCBI Taxonomy" id="5643"/>
    <lineage>
        <taxon>Eukaryota</taxon>
        <taxon>Fungi</taxon>
        <taxon>Dikarya</taxon>
        <taxon>Basidiomycota</taxon>
        <taxon>Agaricomycotina</taxon>
        <taxon>Agaricomycetes</taxon>
        <taxon>Polyporales</taxon>
        <taxon>Polyporaceae</taxon>
        <taxon>Trametes</taxon>
    </lineage>
</organism>
<dbReference type="Gene3D" id="3.30.420.10">
    <property type="entry name" value="Ribonuclease H-like superfamily/Ribonuclease H"/>
    <property type="match status" value="1"/>
</dbReference>
<dbReference type="PANTHER" id="PTHR33481">
    <property type="entry name" value="REVERSE TRANSCRIPTASE"/>
    <property type="match status" value="1"/>
</dbReference>
<evidence type="ECO:0000313" key="3">
    <source>
        <dbReference type="EMBL" id="CDO73528.1"/>
    </source>
</evidence>
<dbReference type="InterPro" id="IPR000477">
    <property type="entry name" value="RT_dom"/>
</dbReference>
<dbReference type="GO" id="GO:0004523">
    <property type="term" value="F:RNA-DNA hybrid ribonuclease activity"/>
    <property type="evidence" value="ECO:0007669"/>
    <property type="project" value="InterPro"/>
</dbReference>
<dbReference type="OMA" id="CLRIICG"/>
<dbReference type="STRING" id="5643.A0A060SM79"/>
<dbReference type="CDD" id="cd09276">
    <property type="entry name" value="Rnase_HI_RT_non_LTR"/>
    <property type="match status" value="1"/>
</dbReference>
<dbReference type="Pfam" id="PF00075">
    <property type="entry name" value="RNase_H"/>
    <property type="match status" value="1"/>
</dbReference>
<evidence type="ECO:0000259" key="2">
    <source>
        <dbReference type="PROSITE" id="PS50879"/>
    </source>
</evidence>
<dbReference type="PANTHER" id="PTHR33481:SF1">
    <property type="entry name" value="ENDONUCLEASE_EXONUCLEASE_PHOSPHATASE DOMAIN-CONTAINING PROTEIN-RELATED"/>
    <property type="match status" value="1"/>
</dbReference>